<dbReference type="Proteomes" id="UP000001593">
    <property type="component" value="Unassembled WGS sequence"/>
</dbReference>
<evidence type="ECO:0000313" key="2">
    <source>
        <dbReference type="Proteomes" id="UP000001593"/>
    </source>
</evidence>
<dbReference type="STRING" id="45351.A7TB66"/>
<keyword evidence="2" id="KW-1185">Reference proteome</keyword>
<evidence type="ECO:0000313" key="1">
    <source>
        <dbReference type="EMBL" id="EDO26751.1"/>
    </source>
</evidence>
<name>A7TB66_NEMVE</name>
<sequence length="126" mass="14063">MQPFYLPNCSTIPYSILEQGDRVIFAESPSAPGIPIVYRLPEERQANPDRLNLDRSPETSPLSICHLAELDGETLYLYGPGSLDALDRNWGAQAVNSVSVISFKFIEYDAIVPHFHKIGTRFPSLV</sequence>
<feature type="non-terminal residue" evidence="1">
    <location>
        <position position="126"/>
    </location>
</feature>
<dbReference type="HOGENOM" id="CLU_1987200_0_0_1"/>
<gene>
    <name evidence="1" type="ORF">NEMVEDRAFT_v1g224755</name>
</gene>
<accession>A7TB66</accession>
<dbReference type="eggNOG" id="KOG0531">
    <property type="taxonomic scope" value="Eukaryota"/>
</dbReference>
<dbReference type="EMBL" id="DS474825">
    <property type="protein sequence ID" value="EDO26751.1"/>
    <property type="molecule type" value="Genomic_DNA"/>
</dbReference>
<protein>
    <submittedName>
        <fullName evidence="1">Uncharacterized protein</fullName>
    </submittedName>
</protein>
<reference evidence="1 2" key="1">
    <citation type="journal article" date="2007" name="Science">
        <title>Sea anemone genome reveals ancestral eumetazoan gene repertoire and genomic organization.</title>
        <authorList>
            <person name="Putnam N.H."/>
            <person name="Srivastava M."/>
            <person name="Hellsten U."/>
            <person name="Dirks B."/>
            <person name="Chapman J."/>
            <person name="Salamov A."/>
            <person name="Terry A."/>
            <person name="Shapiro H."/>
            <person name="Lindquist E."/>
            <person name="Kapitonov V.V."/>
            <person name="Jurka J."/>
            <person name="Genikhovich G."/>
            <person name="Grigoriev I.V."/>
            <person name="Lucas S.M."/>
            <person name="Steele R.E."/>
            <person name="Finnerty J.R."/>
            <person name="Technau U."/>
            <person name="Martindale M.Q."/>
            <person name="Rokhsar D.S."/>
        </authorList>
    </citation>
    <scope>NUCLEOTIDE SEQUENCE [LARGE SCALE GENOMIC DNA]</scope>
    <source>
        <strain evidence="2">CH2 X CH6</strain>
    </source>
</reference>
<proteinExistence type="predicted"/>
<dbReference type="InParanoid" id="A7TB66"/>
<dbReference type="PhylomeDB" id="A7TB66"/>
<organism evidence="1 2">
    <name type="scientific">Nematostella vectensis</name>
    <name type="common">Starlet sea anemone</name>
    <dbReference type="NCBI Taxonomy" id="45351"/>
    <lineage>
        <taxon>Eukaryota</taxon>
        <taxon>Metazoa</taxon>
        <taxon>Cnidaria</taxon>
        <taxon>Anthozoa</taxon>
        <taxon>Hexacorallia</taxon>
        <taxon>Actiniaria</taxon>
        <taxon>Edwardsiidae</taxon>
        <taxon>Nematostella</taxon>
    </lineage>
</organism>
<dbReference type="AlphaFoldDB" id="A7TB66"/>